<keyword evidence="3" id="KW-1185">Reference proteome</keyword>
<proteinExistence type="predicted"/>
<dbReference type="PROSITE" id="PS51257">
    <property type="entry name" value="PROKAR_LIPOPROTEIN"/>
    <property type="match status" value="1"/>
</dbReference>
<protein>
    <submittedName>
        <fullName evidence="2">Uncharacterized protein</fullName>
    </submittedName>
</protein>
<evidence type="ECO:0000256" key="1">
    <source>
        <dbReference type="SAM" id="SignalP"/>
    </source>
</evidence>
<dbReference type="Proteomes" id="UP001497516">
    <property type="component" value="Chromosome 7"/>
</dbReference>
<evidence type="ECO:0000313" key="3">
    <source>
        <dbReference type="Proteomes" id="UP001497516"/>
    </source>
</evidence>
<dbReference type="AlphaFoldDB" id="A0AAV2G4N4"/>
<organism evidence="2 3">
    <name type="scientific">Linum trigynum</name>
    <dbReference type="NCBI Taxonomy" id="586398"/>
    <lineage>
        <taxon>Eukaryota</taxon>
        <taxon>Viridiplantae</taxon>
        <taxon>Streptophyta</taxon>
        <taxon>Embryophyta</taxon>
        <taxon>Tracheophyta</taxon>
        <taxon>Spermatophyta</taxon>
        <taxon>Magnoliopsida</taxon>
        <taxon>eudicotyledons</taxon>
        <taxon>Gunneridae</taxon>
        <taxon>Pentapetalae</taxon>
        <taxon>rosids</taxon>
        <taxon>fabids</taxon>
        <taxon>Malpighiales</taxon>
        <taxon>Linaceae</taxon>
        <taxon>Linum</taxon>
    </lineage>
</organism>
<feature type="signal peptide" evidence="1">
    <location>
        <begin position="1"/>
        <end position="27"/>
    </location>
</feature>
<accession>A0AAV2G4N4</accession>
<evidence type="ECO:0000313" key="2">
    <source>
        <dbReference type="EMBL" id="CAL1404585.1"/>
    </source>
</evidence>
<dbReference type="EMBL" id="OZ034820">
    <property type="protein sequence ID" value="CAL1404585.1"/>
    <property type="molecule type" value="Genomic_DNA"/>
</dbReference>
<gene>
    <name evidence="2" type="ORF">LTRI10_LOCUS44422</name>
</gene>
<sequence length="75" mass="8295">MNSNLVRKPAIALLLVAAFLMISCANASRMVEVQHKRRKKKNLCDDLTHCGPHLTCSVCCSSYNGQNFACSFCCK</sequence>
<keyword evidence="1" id="KW-0732">Signal</keyword>
<feature type="chain" id="PRO_5043696394" evidence="1">
    <location>
        <begin position="28"/>
        <end position="75"/>
    </location>
</feature>
<reference evidence="2 3" key="1">
    <citation type="submission" date="2024-04" db="EMBL/GenBank/DDBJ databases">
        <authorList>
            <person name="Fracassetti M."/>
        </authorList>
    </citation>
    <scope>NUCLEOTIDE SEQUENCE [LARGE SCALE GENOMIC DNA]</scope>
</reference>
<name>A0AAV2G4N4_9ROSI</name>